<dbReference type="InterPro" id="IPR019787">
    <property type="entry name" value="Znf_PHD-finger"/>
</dbReference>
<feature type="compositionally biased region" description="Basic and acidic residues" evidence="13">
    <location>
        <begin position="1037"/>
        <end position="1055"/>
    </location>
</feature>
<comment type="subcellular location">
    <subcellularLocation>
        <location evidence="2">Chromosome</location>
    </subcellularLocation>
    <subcellularLocation>
        <location evidence="1">Nucleus</location>
    </subcellularLocation>
</comment>
<feature type="compositionally biased region" description="Basic and acidic residues" evidence="13">
    <location>
        <begin position="315"/>
        <end position="334"/>
    </location>
</feature>
<feature type="domain" description="SET" evidence="15">
    <location>
        <begin position="387"/>
        <end position="504"/>
    </location>
</feature>
<gene>
    <name evidence="16" type="ORF">KFL_000810090</name>
</gene>
<evidence type="ECO:0000256" key="7">
    <source>
        <dbReference type="ARBA" id="ARBA00022723"/>
    </source>
</evidence>
<organism evidence="16 17">
    <name type="scientific">Klebsormidium nitens</name>
    <name type="common">Green alga</name>
    <name type="synonym">Ulothrix nitens</name>
    <dbReference type="NCBI Taxonomy" id="105231"/>
    <lineage>
        <taxon>Eukaryota</taxon>
        <taxon>Viridiplantae</taxon>
        <taxon>Streptophyta</taxon>
        <taxon>Klebsormidiophyceae</taxon>
        <taxon>Klebsormidiales</taxon>
        <taxon>Klebsormidiaceae</taxon>
        <taxon>Klebsormidium</taxon>
    </lineage>
</organism>
<dbReference type="STRING" id="105231.A0A1Y1I034"/>
<keyword evidence="11" id="KW-0539">Nucleus</keyword>
<evidence type="ECO:0000313" key="17">
    <source>
        <dbReference type="Proteomes" id="UP000054558"/>
    </source>
</evidence>
<dbReference type="Pfam" id="PF00856">
    <property type="entry name" value="SET"/>
    <property type="match status" value="1"/>
</dbReference>
<keyword evidence="17" id="KW-1185">Reference proteome</keyword>
<dbReference type="CDD" id="cd15565">
    <property type="entry name" value="PHD2_NSD"/>
    <property type="match status" value="1"/>
</dbReference>
<dbReference type="PANTHER" id="PTHR22884">
    <property type="entry name" value="SET DOMAIN PROTEINS"/>
    <property type="match status" value="1"/>
</dbReference>
<feature type="compositionally biased region" description="Basic and acidic residues" evidence="13">
    <location>
        <begin position="756"/>
        <end position="783"/>
    </location>
</feature>
<dbReference type="GO" id="GO:0006355">
    <property type="term" value="P:regulation of DNA-templated transcription"/>
    <property type="evidence" value="ECO:0000318"/>
    <property type="project" value="GO_Central"/>
</dbReference>
<feature type="compositionally biased region" description="Acidic residues" evidence="13">
    <location>
        <begin position="1017"/>
        <end position="1026"/>
    </location>
</feature>
<evidence type="ECO:0000256" key="13">
    <source>
        <dbReference type="SAM" id="MobiDB-lite"/>
    </source>
</evidence>
<dbReference type="CDD" id="cd15489">
    <property type="entry name" value="PHD_SF"/>
    <property type="match status" value="1"/>
</dbReference>
<feature type="compositionally biased region" description="Basic and acidic residues" evidence="13">
    <location>
        <begin position="792"/>
        <end position="815"/>
    </location>
</feature>
<keyword evidence="9" id="KW-0862">Zinc</keyword>
<evidence type="ECO:0000256" key="5">
    <source>
        <dbReference type="ARBA" id="ARBA00022679"/>
    </source>
</evidence>
<dbReference type="OrthoDB" id="567945at2759"/>
<dbReference type="InterPro" id="IPR001965">
    <property type="entry name" value="Znf_PHD"/>
</dbReference>
<feature type="compositionally biased region" description="Low complexity" evidence="13">
    <location>
        <begin position="526"/>
        <end position="552"/>
    </location>
</feature>
<feature type="compositionally biased region" description="Basic and acidic residues" evidence="13">
    <location>
        <begin position="250"/>
        <end position="264"/>
    </location>
</feature>
<dbReference type="EMBL" id="DF237030">
    <property type="protein sequence ID" value="GAQ81468.1"/>
    <property type="molecule type" value="Genomic_DNA"/>
</dbReference>
<evidence type="ECO:0000313" key="16">
    <source>
        <dbReference type="EMBL" id="GAQ81468.1"/>
    </source>
</evidence>
<dbReference type="GO" id="GO:0046975">
    <property type="term" value="F:histone H3K36 methyltransferase activity"/>
    <property type="evidence" value="ECO:0000318"/>
    <property type="project" value="GO_Central"/>
</dbReference>
<dbReference type="SUPFAM" id="SSF82199">
    <property type="entry name" value="SET domain"/>
    <property type="match status" value="1"/>
</dbReference>
<proteinExistence type="predicted"/>
<evidence type="ECO:0000256" key="12">
    <source>
        <dbReference type="PROSITE-ProRule" id="PRU00146"/>
    </source>
</evidence>
<feature type="compositionally biased region" description="Basic and acidic residues" evidence="13">
    <location>
        <begin position="660"/>
        <end position="698"/>
    </location>
</feature>
<dbReference type="InterPro" id="IPR055198">
    <property type="entry name" value="NSD_PHD"/>
</dbReference>
<evidence type="ECO:0000256" key="6">
    <source>
        <dbReference type="ARBA" id="ARBA00022691"/>
    </source>
</evidence>
<feature type="compositionally biased region" description="Low complexity" evidence="13">
    <location>
        <begin position="972"/>
        <end position="983"/>
    </location>
</feature>
<protein>
    <submittedName>
        <fullName evidence="16">SET domain containing protein</fullName>
    </submittedName>
</protein>
<evidence type="ECO:0000256" key="10">
    <source>
        <dbReference type="ARBA" id="ARBA00022853"/>
    </source>
</evidence>
<feature type="compositionally biased region" description="Basic and acidic residues" evidence="13">
    <location>
        <begin position="272"/>
        <end position="288"/>
    </location>
</feature>
<dbReference type="PROSITE" id="PS50280">
    <property type="entry name" value="SET"/>
    <property type="match status" value="1"/>
</dbReference>
<name>A0A1Y1I034_KLENI</name>
<dbReference type="InterPro" id="IPR013083">
    <property type="entry name" value="Znf_RING/FYVE/PHD"/>
</dbReference>
<feature type="compositionally biased region" description="Basic and acidic residues" evidence="13">
    <location>
        <begin position="825"/>
        <end position="838"/>
    </location>
</feature>
<feature type="compositionally biased region" description="Pro residues" evidence="13">
    <location>
        <begin position="931"/>
        <end position="943"/>
    </location>
</feature>
<evidence type="ECO:0000256" key="2">
    <source>
        <dbReference type="ARBA" id="ARBA00004286"/>
    </source>
</evidence>
<feature type="compositionally biased region" description="Basic and acidic residues" evidence="13">
    <location>
        <begin position="884"/>
        <end position="902"/>
    </location>
</feature>
<dbReference type="GO" id="GO:0008270">
    <property type="term" value="F:zinc ion binding"/>
    <property type="evidence" value="ECO:0007669"/>
    <property type="project" value="UniProtKB-KW"/>
</dbReference>
<dbReference type="InterPro" id="IPR011011">
    <property type="entry name" value="Znf_FYVE_PHD"/>
</dbReference>
<evidence type="ECO:0000256" key="9">
    <source>
        <dbReference type="ARBA" id="ARBA00022833"/>
    </source>
</evidence>
<dbReference type="GO" id="GO:0032259">
    <property type="term" value="P:methylation"/>
    <property type="evidence" value="ECO:0007669"/>
    <property type="project" value="UniProtKB-KW"/>
</dbReference>
<accession>A0A1Y1I034</accession>
<feature type="region of interest" description="Disordered" evidence="13">
    <location>
        <begin position="227"/>
        <end position="340"/>
    </location>
</feature>
<dbReference type="SUPFAM" id="SSF57903">
    <property type="entry name" value="FYVE/PHD zinc finger"/>
    <property type="match status" value="1"/>
</dbReference>
<dbReference type="InterPro" id="IPR050777">
    <property type="entry name" value="SET2_Histone-Lys_MeTrsfase"/>
</dbReference>
<dbReference type="GO" id="GO:0005634">
    <property type="term" value="C:nucleus"/>
    <property type="evidence" value="ECO:0000318"/>
    <property type="project" value="GO_Central"/>
</dbReference>
<dbReference type="SMART" id="SM00249">
    <property type="entry name" value="PHD"/>
    <property type="match status" value="3"/>
</dbReference>
<evidence type="ECO:0000256" key="11">
    <source>
        <dbReference type="ARBA" id="ARBA00023242"/>
    </source>
</evidence>
<feature type="region of interest" description="Disordered" evidence="13">
    <location>
        <begin position="636"/>
        <end position="1067"/>
    </location>
</feature>
<evidence type="ECO:0000256" key="1">
    <source>
        <dbReference type="ARBA" id="ARBA00004123"/>
    </source>
</evidence>
<keyword evidence="5" id="KW-0808">Transferase</keyword>
<dbReference type="InterPro" id="IPR001214">
    <property type="entry name" value="SET_dom"/>
</dbReference>
<evidence type="ECO:0000259" key="15">
    <source>
        <dbReference type="PROSITE" id="PS50280"/>
    </source>
</evidence>
<sequence length="1098" mass="119823">MDEELEEILRKKDDGALSWICAVCSELGELVYCDLCKKGFHIDEQCFGSNEAPDDEEWICPDCREAKVECFACKEMGSTAPGGDIIVCSRRDCAKFFHEACVEDLEGVTWGGPNEDHLVCPQHSCRACHHQMRASKLHKCLLCPVAYHEQCAPEGSHLLEEIPSHCICWRHDSDWKRQPKKLPQTKSVAEVFGRLAVPLVEIDFELPPEVAAGDSDDEEDVLRPHGVGQVQAEPASSSVQEVTPEGVPEITKKVDTGARNESAKPEVSGNKRGWEESERGADAGERQAKRVKKQRYGVREQAGSSDGQDAGMDAGRGENGRDEHDDRERGRGLPEDGGATGGMLMGEGRDAENPPYIHIDHNEWLVRHSPGSGAPAAQAAPSFAASKKLELHKVRESEWTVGAGEDVAAEDFVVEYVGEVLDSALCHQRISALERRGAHNRHLCQLDDSFVLDAYYKGNLSRFVPHSARPNCQLQRWRVDGELRVGLFATEPIRKGDAIAYDYKAISFGTHSLDSFPLRIPTSCDQAPPSSASPSNQAASPQPQPSAAASPQAPSPSHPSAASGRGDPREILREPSGPAVGTKVEKPPDIPSPKGFDESSPSRQPFAQSHAAPIDGLTAHASASLGDAFVRKSTSLKGVAEQASAPPQKDERSPQLSAHAVDEAHEKMADGNDSERTASEEGFARERRGRSGESSDGPKRRRVGGRNAVIREESDEGENEKAPRARKRTRSEDDGEADGKRERRRSALGSPRDRRRGGDDRSDRRGGDEKNDRRRRGGEEEKRRPRVSLRGLGDRKQTPGEERLERRERLRKAQEDSPQGAGTVRELRRLGTTEERAPGRGVSAGQGKSLPASPERRRGEDRMRGDERLPNKKRGRPPSKHRNAQRDSESARGLDSNPREGDDTLSAAPTPLSPTPARPSSSHTAQSSPPAEAPPPMNGPPQPVVSASIATSPVPGEPGAARAEPDEREPSGAGPLAAAESAAVGGGKGGRHDDHEEAASPHIPWPREGPPRKVEPPEDELEEEDEKPARGRGNGRAAEEREANGRRELRQEGARKPRRVPKWGGRRSRYWVPGYPLNWTAASYLQQHNQLPQPPIET</sequence>
<dbReference type="Gene3D" id="2.170.270.10">
    <property type="entry name" value="SET domain"/>
    <property type="match status" value="1"/>
</dbReference>
<evidence type="ECO:0000256" key="4">
    <source>
        <dbReference type="ARBA" id="ARBA00022603"/>
    </source>
</evidence>
<feature type="region of interest" description="Disordered" evidence="13">
    <location>
        <begin position="519"/>
        <end position="615"/>
    </location>
</feature>
<keyword evidence="7" id="KW-0479">Metal-binding</keyword>
<dbReference type="Gene3D" id="3.30.40.10">
    <property type="entry name" value="Zinc/RING finger domain, C3HC4 (zinc finger)"/>
    <property type="match status" value="2"/>
</dbReference>
<feature type="compositionally biased region" description="Basic and acidic residues" evidence="13">
    <location>
        <begin position="990"/>
        <end position="999"/>
    </location>
</feature>
<dbReference type="AlphaFoldDB" id="A0A1Y1I034"/>
<evidence type="ECO:0000259" key="14">
    <source>
        <dbReference type="PROSITE" id="PS50016"/>
    </source>
</evidence>
<feature type="domain" description="PHD-type" evidence="14">
    <location>
        <begin position="18"/>
        <end position="66"/>
    </location>
</feature>
<keyword evidence="10" id="KW-0156">Chromatin regulator</keyword>
<dbReference type="CDD" id="cd15566">
    <property type="entry name" value="PHD3_NSD"/>
    <property type="match status" value="1"/>
</dbReference>
<feature type="compositionally biased region" description="Basic residues" evidence="13">
    <location>
        <begin position="871"/>
        <end position="883"/>
    </location>
</feature>
<dbReference type="Proteomes" id="UP000054558">
    <property type="component" value="Unassembled WGS sequence"/>
</dbReference>
<evidence type="ECO:0000256" key="3">
    <source>
        <dbReference type="ARBA" id="ARBA00022454"/>
    </source>
</evidence>
<dbReference type="GO" id="GO:0000785">
    <property type="term" value="C:chromatin"/>
    <property type="evidence" value="ECO:0000318"/>
    <property type="project" value="GO_Central"/>
</dbReference>
<dbReference type="InterPro" id="IPR046341">
    <property type="entry name" value="SET_dom_sf"/>
</dbReference>
<dbReference type="PROSITE" id="PS50016">
    <property type="entry name" value="ZF_PHD_2"/>
    <property type="match status" value="1"/>
</dbReference>
<dbReference type="SMART" id="SM00317">
    <property type="entry name" value="SET"/>
    <property type="match status" value="1"/>
</dbReference>
<keyword evidence="8 12" id="KW-0863">Zinc-finger</keyword>
<keyword evidence="4" id="KW-0489">Methyltransferase</keyword>
<evidence type="ECO:0000256" key="8">
    <source>
        <dbReference type="ARBA" id="ARBA00022771"/>
    </source>
</evidence>
<keyword evidence="3" id="KW-0158">Chromosome</keyword>
<keyword evidence="6" id="KW-0949">S-adenosyl-L-methionine</keyword>
<dbReference type="Pfam" id="PF22908">
    <property type="entry name" value="PHD_NSD"/>
    <property type="match status" value="1"/>
</dbReference>
<reference evidence="16 17" key="1">
    <citation type="journal article" date="2014" name="Nat. Commun.">
        <title>Klebsormidium flaccidum genome reveals primary factors for plant terrestrial adaptation.</title>
        <authorList>
            <person name="Hori K."/>
            <person name="Maruyama F."/>
            <person name="Fujisawa T."/>
            <person name="Togashi T."/>
            <person name="Yamamoto N."/>
            <person name="Seo M."/>
            <person name="Sato S."/>
            <person name="Yamada T."/>
            <person name="Mori H."/>
            <person name="Tajima N."/>
            <person name="Moriyama T."/>
            <person name="Ikeuchi M."/>
            <person name="Watanabe M."/>
            <person name="Wada H."/>
            <person name="Kobayashi K."/>
            <person name="Saito M."/>
            <person name="Masuda T."/>
            <person name="Sasaki-Sekimoto Y."/>
            <person name="Mashiguchi K."/>
            <person name="Awai K."/>
            <person name="Shimojima M."/>
            <person name="Masuda S."/>
            <person name="Iwai M."/>
            <person name="Nobusawa T."/>
            <person name="Narise T."/>
            <person name="Kondo S."/>
            <person name="Saito H."/>
            <person name="Sato R."/>
            <person name="Murakawa M."/>
            <person name="Ihara Y."/>
            <person name="Oshima-Yamada Y."/>
            <person name="Ohtaka K."/>
            <person name="Satoh M."/>
            <person name="Sonobe K."/>
            <person name="Ishii M."/>
            <person name="Ohtani R."/>
            <person name="Kanamori-Sato M."/>
            <person name="Honoki R."/>
            <person name="Miyazaki D."/>
            <person name="Mochizuki H."/>
            <person name="Umetsu J."/>
            <person name="Higashi K."/>
            <person name="Shibata D."/>
            <person name="Kamiya Y."/>
            <person name="Sato N."/>
            <person name="Nakamura Y."/>
            <person name="Tabata S."/>
            <person name="Ida S."/>
            <person name="Kurokawa K."/>
            <person name="Ohta H."/>
        </authorList>
    </citation>
    <scope>NUCLEOTIDE SEQUENCE [LARGE SCALE GENOMIC DNA]</scope>
    <source>
        <strain evidence="16 17">NIES-2285</strain>
    </source>
</reference>
<feature type="compositionally biased region" description="Basic and acidic residues" evidence="13">
    <location>
        <begin position="854"/>
        <end position="870"/>
    </location>
</feature>
<feature type="compositionally biased region" description="Basic residues" evidence="13">
    <location>
        <begin position="1056"/>
        <end position="1067"/>
    </location>
</feature>